<evidence type="ECO:0000313" key="1">
    <source>
        <dbReference type="EMBL" id="MBG8551932.1"/>
    </source>
</evidence>
<dbReference type="EMBL" id="JADWYK010000001">
    <property type="protein sequence ID" value="MBG8551932.1"/>
    <property type="molecule type" value="Genomic_DNA"/>
</dbReference>
<dbReference type="Proteomes" id="UP000601099">
    <property type="component" value="Unassembled WGS sequence"/>
</dbReference>
<evidence type="ECO:0000313" key="2">
    <source>
        <dbReference type="Proteomes" id="UP000601099"/>
    </source>
</evidence>
<comment type="caution">
    <text evidence="1">The sequence shown here is derived from an EMBL/GenBank/DDBJ whole genome shotgun (WGS) entry which is preliminary data.</text>
</comment>
<dbReference type="RefSeq" id="WP_196952995.1">
    <property type="nucleotide sequence ID" value="NZ_JADWYK010000001.1"/>
</dbReference>
<organism evidence="1 2">
    <name type="scientific">Hymenobacter guriensis</name>
    <dbReference type="NCBI Taxonomy" id="2793065"/>
    <lineage>
        <taxon>Bacteria</taxon>
        <taxon>Pseudomonadati</taxon>
        <taxon>Bacteroidota</taxon>
        <taxon>Cytophagia</taxon>
        <taxon>Cytophagales</taxon>
        <taxon>Hymenobacteraceae</taxon>
        <taxon>Hymenobacter</taxon>
    </lineage>
</organism>
<sequence>MGVQYELVNIDKKEVISFSGVDTGTKLRELAGTIVASNIITWYLLQNIGDRISFIDDMTESLILFGSLYSRNAFATYQDVTFQTIDQLVEADVLRRVGTKWIDEEEGLSYEVLQNIWDPALPDNK</sequence>
<protein>
    <submittedName>
        <fullName evidence="1">Uncharacterized protein</fullName>
    </submittedName>
</protein>
<proteinExistence type="predicted"/>
<accession>A0ABS0KVN7</accession>
<gene>
    <name evidence="1" type="ORF">I5L79_00145</name>
</gene>
<keyword evidence="2" id="KW-1185">Reference proteome</keyword>
<reference evidence="1 2" key="1">
    <citation type="submission" date="2020-11" db="EMBL/GenBank/DDBJ databases">
        <title>Hymenobacter sp.</title>
        <authorList>
            <person name="Kim M.K."/>
        </authorList>
    </citation>
    <scope>NUCLEOTIDE SEQUENCE [LARGE SCALE GENOMIC DNA]</scope>
    <source>
        <strain evidence="1 2">BT594</strain>
    </source>
</reference>
<name>A0ABS0KVN7_9BACT</name>